<evidence type="ECO:0000313" key="3">
    <source>
        <dbReference type="EMBL" id="KAK8878628.1"/>
    </source>
</evidence>
<evidence type="ECO:0000256" key="1">
    <source>
        <dbReference type="SAM" id="MobiDB-lite"/>
    </source>
</evidence>
<feature type="transmembrane region" description="Helical" evidence="2">
    <location>
        <begin position="152"/>
        <end position="175"/>
    </location>
</feature>
<feature type="transmembrane region" description="Helical" evidence="2">
    <location>
        <begin position="218"/>
        <end position="238"/>
    </location>
</feature>
<dbReference type="Proteomes" id="UP001470230">
    <property type="component" value="Unassembled WGS sequence"/>
</dbReference>
<feature type="transmembrane region" description="Helical" evidence="2">
    <location>
        <begin position="90"/>
        <end position="107"/>
    </location>
</feature>
<proteinExistence type="predicted"/>
<feature type="transmembrane region" description="Helical" evidence="2">
    <location>
        <begin position="114"/>
        <end position="132"/>
    </location>
</feature>
<dbReference type="EMBL" id="JAPFFF010000011">
    <property type="protein sequence ID" value="KAK8878628.1"/>
    <property type="molecule type" value="Genomic_DNA"/>
</dbReference>
<organism evidence="3 4">
    <name type="scientific">Tritrichomonas musculus</name>
    <dbReference type="NCBI Taxonomy" id="1915356"/>
    <lineage>
        <taxon>Eukaryota</taxon>
        <taxon>Metamonada</taxon>
        <taxon>Parabasalia</taxon>
        <taxon>Tritrichomonadida</taxon>
        <taxon>Tritrichomonadidae</taxon>
        <taxon>Tritrichomonas</taxon>
    </lineage>
</organism>
<evidence type="ECO:0000313" key="4">
    <source>
        <dbReference type="Proteomes" id="UP001470230"/>
    </source>
</evidence>
<sequence>MERIISFFQPRFQHFIESGYKELYKSIFGTPQFPFWFALQAIWSCYVVHRSTNHNKKTFTLLMRNLLISALMSFAPRELFAYLFHKRSPILHNPVSFFIFFGIYLSIALCPYDIIYKILSVLYYFIGFLQGANQTRFFTLIFRIQKEISQLYLIPIAMLFTTMDQLIELIFRPILDGEETKMSNITTIIRTWIFSFVFYISTYQNFATDFIGKYDIHITALVLSFALGLFNAAAILNFDYQERVPRPPPTPKLSRKSRDSSGNVSDCE</sequence>
<name>A0ABR2JLW2_9EUKA</name>
<feature type="transmembrane region" description="Helical" evidence="2">
    <location>
        <begin position="33"/>
        <end position="49"/>
    </location>
</feature>
<feature type="region of interest" description="Disordered" evidence="1">
    <location>
        <begin position="246"/>
        <end position="268"/>
    </location>
</feature>
<keyword evidence="2" id="KW-1133">Transmembrane helix</keyword>
<reference evidence="3 4" key="1">
    <citation type="submission" date="2024-04" db="EMBL/GenBank/DDBJ databases">
        <title>Tritrichomonas musculus Genome.</title>
        <authorList>
            <person name="Alves-Ferreira E."/>
            <person name="Grigg M."/>
            <person name="Lorenzi H."/>
            <person name="Galac M."/>
        </authorList>
    </citation>
    <scope>NUCLEOTIDE SEQUENCE [LARGE SCALE GENOMIC DNA]</scope>
    <source>
        <strain evidence="3 4">EAF2021</strain>
    </source>
</reference>
<gene>
    <name evidence="3" type="ORF">M9Y10_005408</name>
</gene>
<feature type="transmembrane region" description="Helical" evidence="2">
    <location>
        <begin position="61"/>
        <end position="84"/>
    </location>
</feature>
<keyword evidence="2" id="KW-0472">Membrane</keyword>
<feature type="transmembrane region" description="Helical" evidence="2">
    <location>
        <begin position="187"/>
        <end position="206"/>
    </location>
</feature>
<comment type="caution">
    <text evidence="3">The sequence shown here is derived from an EMBL/GenBank/DDBJ whole genome shotgun (WGS) entry which is preliminary data.</text>
</comment>
<evidence type="ECO:0000256" key="2">
    <source>
        <dbReference type="SAM" id="Phobius"/>
    </source>
</evidence>
<keyword evidence="4" id="KW-1185">Reference proteome</keyword>
<accession>A0ABR2JLW2</accession>
<protein>
    <submittedName>
        <fullName evidence="3">Uncharacterized protein</fullName>
    </submittedName>
</protein>
<keyword evidence="2" id="KW-0812">Transmembrane</keyword>